<evidence type="ECO:0000313" key="1">
    <source>
        <dbReference type="EMBL" id="MCH1625202.1"/>
    </source>
</evidence>
<name>A0AAW5DX22_9BACI</name>
<keyword evidence="2" id="KW-1185">Reference proteome</keyword>
<dbReference type="Proteomes" id="UP001431131">
    <property type="component" value="Unassembled WGS sequence"/>
</dbReference>
<dbReference type="InterPro" id="IPR058930">
    <property type="entry name" value="YwzD"/>
</dbReference>
<proteinExistence type="predicted"/>
<gene>
    <name evidence="1" type="ORF">MJG50_07670</name>
</gene>
<protein>
    <submittedName>
        <fullName evidence="1">Uncharacterized protein</fullName>
    </submittedName>
</protein>
<evidence type="ECO:0000313" key="2">
    <source>
        <dbReference type="Proteomes" id="UP001431131"/>
    </source>
</evidence>
<reference evidence="1" key="1">
    <citation type="submission" date="2022-02" db="EMBL/GenBank/DDBJ databases">
        <title>Fredinandcohnia quinoae sp. nov. isolated from Chenopodium quinoa seeds.</title>
        <authorList>
            <person name="Saati-Santamaria Z."/>
            <person name="Flores-Felix J.D."/>
            <person name="Igual J.M."/>
            <person name="Velazquez E."/>
            <person name="Garcia-Fraile P."/>
            <person name="Martinez-Molina E."/>
        </authorList>
    </citation>
    <scope>NUCLEOTIDE SEQUENCE</scope>
    <source>
        <strain evidence="1">SECRCQ15</strain>
    </source>
</reference>
<dbReference type="RefSeq" id="WP_240254264.1">
    <property type="nucleotide sequence ID" value="NZ_JAKTTI010000008.1"/>
</dbReference>
<organism evidence="1 2">
    <name type="scientific">Fredinandcohnia quinoae</name>
    <dbReference type="NCBI Taxonomy" id="2918902"/>
    <lineage>
        <taxon>Bacteria</taxon>
        <taxon>Bacillati</taxon>
        <taxon>Bacillota</taxon>
        <taxon>Bacilli</taxon>
        <taxon>Bacillales</taxon>
        <taxon>Bacillaceae</taxon>
        <taxon>Fredinandcohnia</taxon>
    </lineage>
</organism>
<dbReference type="EMBL" id="JAKTTI010000008">
    <property type="protein sequence ID" value="MCH1625202.1"/>
    <property type="molecule type" value="Genomic_DNA"/>
</dbReference>
<sequence>MNFQIESDQFLKIMLDIQKKVEAATTITTEDVMQDLILKLRECQIG</sequence>
<dbReference type="AlphaFoldDB" id="A0AAW5DX22"/>
<dbReference type="Pfam" id="PF26162">
    <property type="entry name" value="YwzD"/>
    <property type="match status" value="1"/>
</dbReference>
<accession>A0AAW5DX22</accession>
<comment type="caution">
    <text evidence="1">The sequence shown here is derived from an EMBL/GenBank/DDBJ whole genome shotgun (WGS) entry which is preliminary data.</text>
</comment>